<organism evidence="1 2">
    <name type="scientific">Croceimicrobium hydrocarbonivorans</name>
    <dbReference type="NCBI Taxonomy" id="2761580"/>
    <lineage>
        <taxon>Bacteria</taxon>
        <taxon>Pseudomonadati</taxon>
        <taxon>Bacteroidota</taxon>
        <taxon>Flavobacteriia</taxon>
        <taxon>Flavobacteriales</taxon>
        <taxon>Owenweeksiaceae</taxon>
        <taxon>Croceimicrobium</taxon>
    </lineage>
</organism>
<dbReference type="PROSITE" id="PS51257">
    <property type="entry name" value="PROKAR_LIPOPROTEIN"/>
    <property type="match status" value="1"/>
</dbReference>
<dbReference type="Proteomes" id="UP000516305">
    <property type="component" value="Chromosome"/>
</dbReference>
<evidence type="ECO:0000313" key="1">
    <source>
        <dbReference type="EMBL" id="QNR24160.1"/>
    </source>
</evidence>
<evidence type="ECO:0008006" key="3">
    <source>
        <dbReference type="Google" id="ProtNLM"/>
    </source>
</evidence>
<sequence length="235" mass="25520">MKKFFSISIALFAFTLSSCDEEDPRSGLTSAQIIQMQTENEAIPADGNSRIKITAQLQSESDPNQEITFTTDQGYFAGTEQKKIHIVKASGKSAEAYIISNREVNDYITLSAKVGDFSTSKTVSFTRALPDAFTLTAGSSRQVLNNGRGNVSLNLQFQNNGAAKNSMNTQVFLKQRPLELNGPSLSIPEFVIVDDQTASFNVSCLDSVLVGSVQVIAYLEGAEDSSRVELIVVDK</sequence>
<accession>A0A7H0VEL2</accession>
<dbReference type="RefSeq" id="WP_210758695.1">
    <property type="nucleotide sequence ID" value="NZ_CP060139.1"/>
</dbReference>
<dbReference type="AlphaFoldDB" id="A0A7H0VEL2"/>
<dbReference type="KEGG" id="chyd:H4K34_17585"/>
<name>A0A7H0VEL2_9FLAO</name>
<protein>
    <recommendedName>
        <fullName evidence="3">Lipoprotein</fullName>
    </recommendedName>
</protein>
<proteinExistence type="predicted"/>
<gene>
    <name evidence="1" type="ORF">H4K34_17585</name>
</gene>
<dbReference type="Gene3D" id="2.60.40.10">
    <property type="entry name" value="Immunoglobulins"/>
    <property type="match status" value="1"/>
</dbReference>
<keyword evidence="2" id="KW-1185">Reference proteome</keyword>
<dbReference type="EMBL" id="CP060139">
    <property type="protein sequence ID" value="QNR24160.1"/>
    <property type="molecule type" value="Genomic_DNA"/>
</dbReference>
<evidence type="ECO:0000313" key="2">
    <source>
        <dbReference type="Proteomes" id="UP000516305"/>
    </source>
</evidence>
<dbReference type="InterPro" id="IPR013783">
    <property type="entry name" value="Ig-like_fold"/>
</dbReference>
<reference evidence="1 2" key="1">
    <citation type="submission" date="2020-08" db="EMBL/GenBank/DDBJ databases">
        <title>Croceimicrobium hydrocarbonivorans gen. nov., sp. nov., a novel marine bacterium isolated from a bacterial consortium that degrades polyethylene terephthalate.</title>
        <authorList>
            <person name="Liu R."/>
        </authorList>
    </citation>
    <scope>NUCLEOTIDE SEQUENCE [LARGE SCALE GENOMIC DNA]</scope>
    <source>
        <strain evidence="1 2">A20-9</strain>
    </source>
</reference>